<organism evidence="1 2">
    <name type="scientific">Flavobacterium jumunjinense</name>
    <dbReference type="NCBI Taxonomy" id="998845"/>
    <lineage>
        <taxon>Bacteria</taxon>
        <taxon>Pseudomonadati</taxon>
        <taxon>Bacteroidota</taxon>
        <taxon>Flavobacteriia</taxon>
        <taxon>Flavobacteriales</taxon>
        <taxon>Flavobacteriaceae</taxon>
        <taxon>Flavobacterium</taxon>
    </lineage>
</organism>
<dbReference type="RefSeq" id="WP_236457631.1">
    <property type="nucleotide sequence ID" value="NZ_CBCSGE010000013.1"/>
</dbReference>
<sequence>MKFNLFLFTFQFTTALFSQESIKTKKTDSLNLDFDVVYAYNSDAIYYKKSTSLFKSTKQKEFEYNNFSLGKIEMVNTYNPLQTLLFYRNFNTIVLLDNQLSETYKLNGNHLEQPINFEAVGQAGQNQIWFFDSFSQKIGLYHFNTNTIKFISTPLLSNRIKYYQSNYNYFYWVDNNNDINKISVFGKISFLDRASDFDFIQLTDKENYIYKKENKLYYKDIVSELTYEIIISQNSFDNFYYKNGILSIFTTDKVINYKIQLP</sequence>
<name>A0ABV5GL58_9FLAO</name>
<proteinExistence type="predicted"/>
<gene>
    <name evidence="1" type="ORF">ACFFVF_06220</name>
</gene>
<reference evidence="1 2" key="1">
    <citation type="submission" date="2024-09" db="EMBL/GenBank/DDBJ databases">
        <authorList>
            <person name="Sun Q."/>
            <person name="Mori K."/>
        </authorList>
    </citation>
    <scope>NUCLEOTIDE SEQUENCE [LARGE SCALE GENOMIC DNA]</scope>
    <source>
        <strain evidence="1 2">CECT 7955</strain>
    </source>
</reference>
<protein>
    <submittedName>
        <fullName evidence="1">Uncharacterized protein</fullName>
    </submittedName>
</protein>
<dbReference type="Proteomes" id="UP001589607">
    <property type="component" value="Unassembled WGS sequence"/>
</dbReference>
<keyword evidence="2" id="KW-1185">Reference proteome</keyword>
<dbReference type="EMBL" id="JBHMEY010000013">
    <property type="protein sequence ID" value="MFB9096102.1"/>
    <property type="molecule type" value="Genomic_DNA"/>
</dbReference>
<comment type="caution">
    <text evidence="1">The sequence shown here is derived from an EMBL/GenBank/DDBJ whole genome shotgun (WGS) entry which is preliminary data.</text>
</comment>
<evidence type="ECO:0000313" key="1">
    <source>
        <dbReference type="EMBL" id="MFB9096102.1"/>
    </source>
</evidence>
<accession>A0ABV5GL58</accession>
<evidence type="ECO:0000313" key="2">
    <source>
        <dbReference type="Proteomes" id="UP001589607"/>
    </source>
</evidence>